<dbReference type="AlphaFoldDB" id="A0A5E8A4C7"/>
<organism evidence="2 3">
    <name type="scientific">Sphingomonas aurantiaca</name>
    <dbReference type="NCBI Taxonomy" id="185949"/>
    <lineage>
        <taxon>Bacteria</taxon>
        <taxon>Pseudomonadati</taxon>
        <taxon>Pseudomonadota</taxon>
        <taxon>Alphaproteobacteria</taxon>
        <taxon>Sphingomonadales</taxon>
        <taxon>Sphingomonadaceae</taxon>
        <taxon>Sphingomonas</taxon>
    </lineage>
</organism>
<evidence type="ECO:0000313" key="2">
    <source>
        <dbReference type="EMBL" id="VVT23761.1"/>
    </source>
</evidence>
<dbReference type="Proteomes" id="UP000326857">
    <property type="component" value="Unassembled WGS sequence"/>
</dbReference>
<name>A0A5E8A4C7_9SPHN</name>
<accession>A0A5E8A4C7</accession>
<dbReference type="EMBL" id="CABVLI010000043">
    <property type="protein sequence ID" value="VVT23761.1"/>
    <property type="molecule type" value="Genomic_DNA"/>
</dbReference>
<gene>
    <name evidence="2" type="ORF">SPHINGO391_480011</name>
</gene>
<reference evidence="2 3" key="1">
    <citation type="submission" date="2019-09" db="EMBL/GenBank/DDBJ databases">
        <authorList>
            <person name="Dittami M. S."/>
        </authorList>
    </citation>
    <scope>NUCLEOTIDE SEQUENCE [LARGE SCALE GENOMIC DNA]</scope>
    <source>
        <strain evidence="2">SPHINGO391</strain>
    </source>
</reference>
<protein>
    <submittedName>
        <fullName evidence="2">Uncharacterized protein</fullName>
    </submittedName>
</protein>
<sequence>MAQTEADRRMQVLQRAVLFALPTVGRAGAARLGGQAAARRGGDRRGPNALRRSAHSIGRYQRLDEGQADGYAR</sequence>
<evidence type="ECO:0000313" key="3">
    <source>
        <dbReference type="Proteomes" id="UP000326857"/>
    </source>
</evidence>
<proteinExistence type="predicted"/>
<feature type="compositionally biased region" description="Low complexity" evidence="1">
    <location>
        <begin position="30"/>
        <end position="39"/>
    </location>
</feature>
<evidence type="ECO:0000256" key="1">
    <source>
        <dbReference type="SAM" id="MobiDB-lite"/>
    </source>
</evidence>
<feature type="region of interest" description="Disordered" evidence="1">
    <location>
        <begin position="30"/>
        <end position="73"/>
    </location>
</feature>